<organism evidence="7">
    <name type="scientific">Chaetomium thermophilum (strain DSM 1495 / CBS 144.50 / IMI 039719)</name>
    <name type="common">Thermochaetoides thermophila</name>
    <dbReference type="NCBI Taxonomy" id="759272"/>
    <lineage>
        <taxon>Eukaryota</taxon>
        <taxon>Fungi</taxon>
        <taxon>Dikarya</taxon>
        <taxon>Ascomycota</taxon>
        <taxon>Pezizomycotina</taxon>
        <taxon>Sordariomycetes</taxon>
        <taxon>Sordariomycetidae</taxon>
        <taxon>Sordariales</taxon>
        <taxon>Chaetomiaceae</taxon>
        <taxon>Thermochaetoides</taxon>
    </lineage>
</organism>
<reference evidence="6 7" key="1">
    <citation type="journal article" date="2011" name="Cell">
        <title>Insight into structure and assembly of the nuclear pore complex by utilizing the genome of a eukaryotic thermophile.</title>
        <authorList>
            <person name="Amlacher S."/>
            <person name="Sarges P."/>
            <person name="Flemming D."/>
            <person name="van Noort V."/>
            <person name="Kunze R."/>
            <person name="Devos D.P."/>
            <person name="Arumugam M."/>
            <person name="Bork P."/>
            <person name="Hurt E."/>
        </authorList>
    </citation>
    <scope>NUCLEOTIDE SEQUENCE [LARGE SCALE GENOMIC DNA]</scope>
    <source>
        <strain evidence="7">DSM 1495 / CBS 144.50 / IMI 039719</strain>
    </source>
</reference>
<evidence type="ECO:0000256" key="3">
    <source>
        <dbReference type="ARBA" id="ARBA00022989"/>
    </source>
</evidence>
<evidence type="ECO:0000256" key="5">
    <source>
        <dbReference type="SAM" id="MobiDB-lite"/>
    </source>
</evidence>
<dbReference type="STRING" id="759272.G0SHX2"/>
<protein>
    <recommendedName>
        <fullName evidence="8">SPRY domain-containing protein</fullName>
    </recommendedName>
</protein>
<feature type="region of interest" description="Disordered" evidence="5">
    <location>
        <begin position="1"/>
        <end position="38"/>
    </location>
</feature>
<dbReference type="GO" id="GO:0016020">
    <property type="term" value="C:membrane"/>
    <property type="evidence" value="ECO:0007669"/>
    <property type="project" value="UniProtKB-SubCell"/>
</dbReference>
<keyword evidence="4" id="KW-0472">Membrane</keyword>
<evidence type="ECO:0000313" key="7">
    <source>
        <dbReference type="Proteomes" id="UP000008066"/>
    </source>
</evidence>
<proteinExistence type="predicted"/>
<accession>G0SHX2</accession>
<dbReference type="InterPro" id="IPR035780">
    <property type="entry name" value="SPRY_Ssh4-like"/>
</dbReference>
<evidence type="ECO:0008006" key="8">
    <source>
        <dbReference type="Google" id="ProtNLM"/>
    </source>
</evidence>
<dbReference type="RefSeq" id="XP_006697624.1">
    <property type="nucleotide sequence ID" value="XM_006697561.1"/>
</dbReference>
<dbReference type="OMA" id="PPPYHDW"/>
<dbReference type="GeneID" id="18261406"/>
<dbReference type="CDD" id="cd12910">
    <property type="entry name" value="SPRY_SSH4_like"/>
    <property type="match status" value="1"/>
</dbReference>
<dbReference type="eggNOG" id="KOG1477">
    <property type="taxonomic scope" value="Eukaryota"/>
</dbReference>
<dbReference type="KEGG" id="cthr:CTHT_0073680"/>
<sequence>MCFGRKHSADNDGENFAPRPVGNPNYQSGGYDTKPIYHYPQHQVPLQPTTAHYAPPAGPPPSWVPNPIQPVGYSGTGHSWIGPPAGPPPEEKPKEPWEIIPDSSLLPPPPNIFSAYDRSPANNASEDEYEAGKAWCLAYPLLPPLRDIDPYMSAALKVYDLNLLQPPIPGWPGVLERIDRGVWQVKCRNIRDSTLIAYPPLYTTTLHAPLTPSNPRPTHTIYYEVALTKPPTSLDTVIALGFAALPYPSFRLPGWHRGSLAIHSDDGHRYINDAWGGKEFTSPFFTMSSRPGERCGIGMTFSRPQGKGTQIEVDVFFTKDGKKVGGWDVNEESDAKTDLGVEGLQGHHDLYCAVGVCGGVEFQIVMEPGKWLFTPGDFIAEKGSEEV</sequence>
<dbReference type="OrthoDB" id="25503at2759"/>
<dbReference type="Proteomes" id="UP000008066">
    <property type="component" value="Unassembled WGS sequence"/>
</dbReference>
<dbReference type="AlphaFoldDB" id="G0SHX2"/>
<name>G0SHX2_CHATD</name>
<keyword evidence="3" id="KW-1133">Transmembrane helix</keyword>
<evidence type="ECO:0000256" key="2">
    <source>
        <dbReference type="ARBA" id="ARBA00022692"/>
    </source>
</evidence>
<comment type="subcellular location">
    <subcellularLocation>
        <location evidence="1">Membrane</location>
    </subcellularLocation>
</comment>
<dbReference type="InterPro" id="IPR043136">
    <property type="entry name" value="B30.2/SPRY_sf"/>
</dbReference>
<gene>
    <name evidence="6" type="ORF">CTHT_0073680</name>
</gene>
<evidence type="ECO:0000256" key="4">
    <source>
        <dbReference type="ARBA" id="ARBA00023136"/>
    </source>
</evidence>
<dbReference type="Gene3D" id="2.60.120.920">
    <property type="match status" value="1"/>
</dbReference>
<dbReference type="EMBL" id="GL988048">
    <property type="protein sequence ID" value="EGS17042.1"/>
    <property type="molecule type" value="Genomic_DNA"/>
</dbReference>
<evidence type="ECO:0000313" key="6">
    <source>
        <dbReference type="EMBL" id="EGS17042.1"/>
    </source>
</evidence>
<keyword evidence="7" id="KW-1185">Reference proteome</keyword>
<evidence type="ECO:0000256" key="1">
    <source>
        <dbReference type="ARBA" id="ARBA00004370"/>
    </source>
</evidence>
<dbReference type="HOGENOM" id="CLU_026654_1_0_1"/>
<keyword evidence="2" id="KW-0812">Transmembrane</keyword>